<dbReference type="EMBL" id="VVIM01000007">
    <property type="protein sequence ID" value="KAB0795875.1"/>
    <property type="molecule type" value="Genomic_DNA"/>
</dbReference>
<dbReference type="FunCoup" id="A0A5N4AEW3">
    <property type="interactions" value="35"/>
</dbReference>
<dbReference type="AlphaFoldDB" id="A0A5N4AEW3"/>
<dbReference type="GO" id="GO:0040003">
    <property type="term" value="P:chitin-based cuticle development"/>
    <property type="evidence" value="ECO:0007669"/>
    <property type="project" value="TreeGrafter"/>
</dbReference>
<dbReference type="PANTHER" id="PTHR31927">
    <property type="entry name" value="FI07246P-RELATED-RELATED"/>
    <property type="match status" value="1"/>
</dbReference>
<accession>A0A5N4AEW3</accession>
<feature type="signal peptide" evidence="2">
    <location>
        <begin position="1"/>
        <end position="16"/>
    </location>
</feature>
<keyword evidence="2" id="KW-0732">Signal</keyword>
<evidence type="ECO:0000259" key="3">
    <source>
        <dbReference type="SMART" id="SM00690"/>
    </source>
</evidence>
<dbReference type="Pfam" id="PF03103">
    <property type="entry name" value="DUF243"/>
    <property type="match status" value="1"/>
</dbReference>
<reference evidence="4 5" key="1">
    <citation type="journal article" date="2018" name="Elife">
        <title>Firefly genomes illuminate parallel origins of bioluminescence in beetles.</title>
        <authorList>
            <person name="Fallon T.R."/>
            <person name="Lower S.E."/>
            <person name="Chang C.H."/>
            <person name="Bessho-Uehara M."/>
            <person name="Martin G.J."/>
            <person name="Bewick A.J."/>
            <person name="Behringer M."/>
            <person name="Debat H.J."/>
            <person name="Wong I."/>
            <person name="Day J.C."/>
            <person name="Suvorov A."/>
            <person name="Silva C.J."/>
            <person name="Stanger-Hall K.F."/>
            <person name="Hall D.W."/>
            <person name="Schmitz R.J."/>
            <person name="Nelson D.R."/>
            <person name="Lewis S.M."/>
            <person name="Shigenobu S."/>
            <person name="Bybee S.M."/>
            <person name="Larracuente A.M."/>
            <person name="Oba Y."/>
            <person name="Weng J.K."/>
        </authorList>
    </citation>
    <scope>NUCLEOTIDE SEQUENCE [LARGE SCALE GENOMIC DNA]</scope>
    <source>
        <strain evidence="4">1611_PpyrPB1</strain>
        <tissue evidence="4">Whole body</tissue>
    </source>
</reference>
<dbReference type="GO" id="GO:0062129">
    <property type="term" value="C:chitin-based extracellular matrix"/>
    <property type="evidence" value="ECO:0007669"/>
    <property type="project" value="TreeGrafter"/>
</dbReference>
<dbReference type="PANTHER" id="PTHR31927:SF16">
    <property type="entry name" value="LP07342P"/>
    <property type="match status" value="1"/>
</dbReference>
<proteinExistence type="predicted"/>
<feature type="chain" id="PRO_5024435071" description="DUF243 domain-containing protein" evidence="2">
    <location>
        <begin position="17"/>
        <end position="314"/>
    </location>
</feature>
<feature type="domain" description="DUF243" evidence="3">
    <location>
        <begin position="162"/>
        <end position="260"/>
    </location>
</feature>
<evidence type="ECO:0000256" key="1">
    <source>
        <dbReference type="SAM" id="MobiDB-lite"/>
    </source>
</evidence>
<dbReference type="InParanoid" id="A0A5N4AEW3"/>
<evidence type="ECO:0000313" key="4">
    <source>
        <dbReference type="EMBL" id="KAB0795875.1"/>
    </source>
</evidence>
<dbReference type="InterPro" id="IPR004145">
    <property type="entry name" value="DUF243"/>
</dbReference>
<evidence type="ECO:0000256" key="2">
    <source>
        <dbReference type="SAM" id="SignalP"/>
    </source>
</evidence>
<dbReference type="OrthoDB" id="6376010at2759"/>
<gene>
    <name evidence="4" type="ORF">PPYR_09936</name>
</gene>
<organism evidence="4 5">
    <name type="scientific">Photinus pyralis</name>
    <name type="common">Common eastern firefly</name>
    <name type="synonym">Lampyris pyralis</name>
    <dbReference type="NCBI Taxonomy" id="7054"/>
    <lineage>
        <taxon>Eukaryota</taxon>
        <taxon>Metazoa</taxon>
        <taxon>Ecdysozoa</taxon>
        <taxon>Arthropoda</taxon>
        <taxon>Hexapoda</taxon>
        <taxon>Insecta</taxon>
        <taxon>Pterygota</taxon>
        <taxon>Neoptera</taxon>
        <taxon>Endopterygota</taxon>
        <taxon>Coleoptera</taxon>
        <taxon>Polyphaga</taxon>
        <taxon>Elateriformia</taxon>
        <taxon>Elateroidea</taxon>
        <taxon>Lampyridae</taxon>
        <taxon>Lampyrinae</taxon>
        <taxon>Photinus</taxon>
    </lineage>
</organism>
<dbReference type="Proteomes" id="UP000327044">
    <property type="component" value="Unassembled WGS sequence"/>
</dbReference>
<keyword evidence="5" id="KW-1185">Reference proteome</keyword>
<comment type="caution">
    <text evidence="4">The sequence shown here is derived from an EMBL/GenBank/DDBJ whole genome shotgun (WGS) entry which is preliminary data.</text>
</comment>
<feature type="region of interest" description="Disordered" evidence="1">
    <location>
        <begin position="93"/>
        <end position="129"/>
    </location>
</feature>
<feature type="compositionally biased region" description="Low complexity" evidence="1">
    <location>
        <begin position="98"/>
        <end position="117"/>
    </location>
</feature>
<dbReference type="GO" id="GO:0008010">
    <property type="term" value="F:structural constituent of chitin-based larval cuticle"/>
    <property type="evidence" value="ECO:0007669"/>
    <property type="project" value="TreeGrafter"/>
</dbReference>
<sequence length="314" mass="32186">MKFCLLVTLVIGTCLARPDVSHLPNVYLPSQTANVRNPVLDTRADGGGPGVVLVTPKGDGGISDSIFSIGGEGSTTPVPEYNLDNSGTGFSQSIFNIGPSSPAPSASSGGDLSGSAAVPQGASRLPTGSYLPDSGIKVIGSESSGGDGSYIGLPGSGGGQQAGSDRSVYFFAIPDDETQSRLRINILPSTHSSNRVIFIKAPSYAPPIPEVISAPSTSDEKTVIYVLSKKPQPASPISIPASAIVKQTKPQIFFIKYGSRAEAENAIASGLKGNLVGGGLQDLQNEQSFIKAIQEMKGGIKGTFGPAGQSGPYF</sequence>
<dbReference type="SMART" id="SM00690">
    <property type="entry name" value="DM5"/>
    <property type="match status" value="1"/>
</dbReference>
<name>A0A5N4AEW3_PHOPY</name>
<protein>
    <recommendedName>
        <fullName evidence="3">DUF243 domain-containing protein</fullName>
    </recommendedName>
</protein>
<evidence type="ECO:0000313" key="5">
    <source>
        <dbReference type="Proteomes" id="UP000327044"/>
    </source>
</evidence>